<keyword evidence="1" id="KW-0812">Transmembrane</keyword>
<dbReference type="RefSeq" id="WP_091412582.1">
    <property type="nucleotide sequence ID" value="NZ_FOAB01000011.1"/>
</dbReference>
<accession>A0A1H7WRD3</accession>
<feature type="transmembrane region" description="Helical" evidence="1">
    <location>
        <begin position="80"/>
        <end position="101"/>
    </location>
</feature>
<gene>
    <name evidence="2" type="ORF">SAMN04487910_4516</name>
</gene>
<reference evidence="2 3" key="1">
    <citation type="submission" date="2016-10" db="EMBL/GenBank/DDBJ databases">
        <authorList>
            <person name="de Groot N.N."/>
        </authorList>
    </citation>
    <scope>NUCLEOTIDE SEQUENCE [LARGE SCALE GENOMIC DNA]</scope>
    <source>
        <strain evidence="2 3">DSM 25232</strain>
    </source>
</reference>
<keyword evidence="3" id="KW-1185">Reference proteome</keyword>
<sequence length="102" mass="11896">MKKGILSILIAFVGFFFLYKFHILMHDIQNSHITGEEVRFIFMDDLVSFKRLFKIIMISISLLSFYLGIIAVLKKNKTGIVGIVLSIILFISVFIPFWKFIF</sequence>
<protein>
    <submittedName>
        <fullName evidence="2">Uncharacterized protein</fullName>
    </submittedName>
</protein>
<dbReference type="AlphaFoldDB" id="A0A1H7WRD3"/>
<keyword evidence="1" id="KW-1133">Transmembrane helix</keyword>
<dbReference type="OrthoDB" id="1164893at2"/>
<dbReference type="EMBL" id="FOAB01000011">
    <property type="protein sequence ID" value="SEM23775.1"/>
    <property type="molecule type" value="Genomic_DNA"/>
</dbReference>
<evidence type="ECO:0000313" key="2">
    <source>
        <dbReference type="EMBL" id="SEM23775.1"/>
    </source>
</evidence>
<feature type="transmembrane region" description="Helical" evidence="1">
    <location>
        <begin position="5"/>
        <end position="25"/>
    </location>
</feature>
<dbReference type="STRING" id="1038014.SAMN04487910_4516"/>
<evidence type="ECO:0000256" key="1">
    <source>
        <dbReference type="SAM" id="Phobius"/>
    </source>
</evidence>
<organism evidence="2 3">
    <name type="scientific">Aquimarina amphilecti</name>
    <dbReference type="NCBI Taxonomy" id="1038014"/>
    <lineage>
        <taxon>Bacteria</taxon>
        <taxon>Pseudomonadati</taxon>
        <taxon>Bacteroidota</taxon>
        <taxon>Flavobacteriia</taxon>
        <taxon>Flavobacteriales</taxon>
        <taxon>Flavobacteriaceae</taxon>
        <taxon>Aquimarina</taxon>
    </lineage>
</organism>
<dbReference type="Proteomes" id="UP000198521">
    <property type="component" value="Unassembled WGS sequence"/>
</dbReference>
<keyword evidence="1" id="KW-0472">Membrane</keyword>
<name>A0A1H7WRD3_AQUAM</name>
<proteinExistence type="predicted"/>
<evidence type="ECO:0000313" key="3">
    <source>
        <dbReference type="Proteomes" id="UP000198521"/>
    </source>
</evidence>
<feature type="transmembrane region" description="Helical" evidence="1">
    <location>
        <begin position="52"/>
        <end position="73"/>
    </location>
</feature>